<keyword evidence="5 7" id="KW-0573">Peptidoglycan synthesis</keyword>
<dbReference type="EMBL" id="QKZL01000003">
    <property type="protein sequence ID" value="PZX18489.1"/>
    <property type="molecule type" value="Genomic_DNA"/>
</dbReference>
<keyword evidence="4 7" id="KW-0133">Cell shape</keyword>
<keyword evidence="11" id="KW-1185">Reference proteome</keyword>
<keyword evidence="8" id="KW-0732">Signal</keyword>
<feature type="active site" description="Proton donor/acceptor" evidence="7">
    <location>
        <position position="422"/>
    </location>
</feature>
<dbReference type="PANTHER" id="PTHR41533">
    <property type="entry name" value="L,D-TRANSPEPTIDASE HI_1667-RELATED"/>
    <property type="match status" value="1"/>
</dbReference>
<dbReference type="Proteomes" id="UP000248916">
    <property type="component" value="Unassembled WGS sequence"/>
</dbReference>
<dbReference type="InterPro" id="IPR052905">
    <property type="entry name" value="LD-transpeptidase_YkuD-like"/>
</dbReference>
<dbReference type="InterPro" id="IPR036366">
    <property type="entry name" value="PGBDSf"/>
</dbReference>
<evidence type="ECO:0000256" key="2">
    <source>
        <dbReference type="ARBA" id="ARBA00005992"/>
    </source>
</evidence>
<dbReference type="UniPathway" id="UPA00219"/>
<comment type="similarity">
    <text evidence="2">Belongs to the YkuD family.</text>
</comment>
<dbReference type="InterPro" id="IPR005490">
    <property type="entry name" value="LD_TPept_cat_dom"/>
</dbReference>
<protein>
    <submittedName>
        <fullName evidence="10">Murein L,D-transpeptidase YcbB/YkuD</fullName>
    </submittedName>
</protein>
<dbReference type="SUPFAM" id="SSF47090">
    <property type="entry name" value="PGBD-like"/>
    <property type="match status" value="1"/>
</dbReference>
<dbReference type="InterPro" id="IPR045380">
    <property type="entry name" value="LD_TPept_scaffold_dom"/>
</dbReference>
<dbReference type="InterPro" id="IPR002477">
    <property type="entry name" value="Peptidoglycan-bd-like"/>
</dbReference>
<dbReference type="Gene3D" id="2.40.440.10">
    <property type="entry name" value="L,D-transpeptidase catalytic domain-like"/>
    <property type="match status" value="1"/>
</dbReference>
<evidence type="ECO:0000256" key="4">
    <source>
        <dbReference type="ARBA" id="ARBA00022960"/>
    </source>
</evidence>
<comment type="caution">
    <text evidence="10">The sequence shown here is derived from an EMBL/GenBank/DDBJ whole genome shotgun (WGS) entry which is preliminary data.</text>
</comment>
<sequence length="530" mass="58326">MIGHLAKRWIGVAAMTLVLAGPLSAQTVTPFMQSLAEAAADEPALSKFYRETRYAPLWTGDDRPDRARRAALIEAFAQAELHGLPPLNYDPETLRTILAAARTPSERARADVALSRAYLAYASDLATGILDPSTVVPGIKRRPVRRDDAHLLRAIAGPQPRQALARLAPQSPEYRRLLGEKRKLEDVIARGGWNAPVPAGHLEPGSEGPDVAVLRDRLISMGYLAPTVRLRYDAAVRRAVETFQKDHGLVSDGIVGAATRTALNIAASDRLGQIIVAMERERWLPRDLGARHIWVNLTDFTAKIVDGGKVTFATRSVIGKNAEDRETPEFSDSMDHMVINPTWYVPRSITVNEYLPDLRQNPWAHGQLEIVDRRGTPVNRARGFAQYSAANFPFSMRQPPGERNALGRVKFMFPNKYNIYLHDTPAKGLFSQPVRAYSHGCIRLSDPTGFARALLAAQTDDPGTFYERRLRSGRETRVSLDVPVPVHLVYRTAIAKPAGGMSYRADIYGRDAALLAALGRAGVVLGEIGS</sequence>
<dbReference type="GO" id="GO:0016740">
    <property type="term" value="F:transferase activity"/>
    <property type="evidence" value="ECO:0007669"/>
    <property type="project" value="UniProtKB-KW"/>
</dbReference>
<proteinExistence type="inferred from homology"/>
<keyword evidence="6 7" id="KW-0961">Cell wall biogenesis/degradation</keyword>
<dbReference type="SUPFAM" id="SSF141523">
    <property type="entry name" value="L,D-transpeptidase catalytic domain-like"/>
    <property type="match status" value="1"/>
</dbReference>
<dbReference type="PANTHER" id="PTHR41533:SF2">
    <property type="entry name" value="BLR7131 PROTEIN"/>
    <property type="match status" value="1"/>
</dbReference>
<dbReference type="AlphaFoldDB" id="A0A2W7Q9T3"/>
<evidence type="ECO:0000256" key="5">
    <source>
        <dbReference type="ARBA" id="ARBA00022984"/>
    </source>
</evidence>
<dbReference type="GO" id="GO:0008360">
    <property type="term" value="P:regulation of cell shape"/>
    <property type="evidence" value="ECO:0007669"/>
    <property type="project" value="UniProtKB-UniRule"/>
</dbReference>
<comment type="pathway">
    <text evidence="1 7">Cell wall biogenesis; peptidoglycan biosynthesis.</text>
</comment>
<evidence type="ECO:0000256" key="8">
    <source>
        <dbReference type="SAM" id="SignalP"/>
    </source>
</evidence>
<evidence type="ECO:0000256" key="3">
    <source>
        <dbReference type="ARBA" id="ARBA00022679"/>
    </source>
</evidence>
<dbReference type="InterPro" id="IPR036365">
    <property type="entry name" value="PGBD-like_sf"/>
</dbReference>
<name>A0A2W7Q9T3_9RHOB</name>
<feature type="signal peptide" evidence="8">
    <location>
        <begin position="1"/>
        <end position="25"/>
    </location>
</feature>
<dbReference type="CDD" id="cd16913">
    <property type="entry name" value="YkuD_like"/>
    <property type="match status" value="1"/>
</dbReference>
<evidence type="ECO:0000313" key="10">
    <source>
        <dbReference type="EMBL" id="PZX18489.1"/>
    </source>
</evidence>
<dbReference type="Pfam" id="PF01471">
    <property type="entry name" value="PG_binding_1"/>
    <property type="match status" value="1"/>
</dbReference>
<feature type="chain" id="PRO_5015943617" evidence="8">
    <location>
        <begin position="26"/>
        <end position="530"/>
    </location>
</feature>
<keyword evidence="3" id="KW-0808">Transferase</keyword>
<evidence type="ECO:0000256" key="7">
    <source>
        <dbReference type="PROSITE-ProRule" id="PRU01373"/>
    </source>
</evidence>
<evidence type="ECO:0000259" key="9">
    <source>
        <dbReference type="PROSITE" id="PS52029"/>
    </source>
</evidence>
<evidence type="ECO:0000256" key="6">
    <source>
        <dbReference type="ARBA" id="ARBA00023316"/>
    </source>
</evidence>
<gene>
    <name evidence="10" type="ORF">LX81_01123</name>
</gene>
<dbReference type="OrthoDB" id="9778545at2"/>
<organism evidence="10 11">
    <name type="scientific">Palleronia aestuarii</name>
    <dbReference type="NCBI Taxonomy" id="568105"/>
    <lineage>
        <taxon>Bacteria</taxon>
        <taxon>Pseudomonadati</taxon>
        <taxon>Pseudomonadota</taxon>
        <taxon>Alphaproteobacteria</taxon>
        <taxon>Rhodobacterales</taxon>
        <taxon>Roseobacteraceae</taxon>
        <taxon>Palleronia</taxon>
    </lineage>
</organism>
<reference evidence="10 11" key="1">
    <citation type="submission" date="2018-06" db="EMBL/GenBank/DDBJ databases">
        <title>Genomic Encyclopedia of Archaeal and Bacterial Type Strains, Phase II (KMG-II): from individual species to whole genera.</title>
        <authorList>
            <person name="Goeker M."/>
        </authorList>
    </citation>
    <scope>NUCLEOTIDE SEQUENCE [LARGE SCALE GENOMIC DNA]</scope>
    <source>
        <strain evidence="10 11">DSM 22009</strain>
    </source>
</reference>
<evidence type="ECO:0000256" key="1">
    <source>
        <dbReference type="ARBA" id="ARBA00004752"/>
    </source>
</evidence>
<feature type="active site" description="Nucleophile" evidence="7">
    <location>
        <position position="441"/>
    </location>
</feature>
<dbReference type="GO" id="GO:0004180">
    <property type="term" value="F:carboxypeptidase activity"/>
    <property type="evidence" value="ECO:0007669"/>
    <property type="project" value="UniProtKB-ARBA"/>
</dbReference>
<dbReference type="GO" id="GO:0009252">
    <property type="term" value="P:peptidoglycan biosynthetic process"/>
    <property type="evidence" value="ECO:0007669"/>
    <property type="project" value="UniProtKB-UniPathway"/>
</dbReference>
<feature type="domain" description="L,D-TPase catalytic" evidence="9">
    <location>
        <begin position="291"/>
        <end position="466"/>
    </location>
</feature>
<dbReference type="PROSITE" id="PS52029">
    <property type="entry name" value="LD_TPASE"/>
    <property type="match status" value="1"/>
</dbReference>
<dbReference type="Gene3D" id="1.10.101.10">
    <property type="entry name" value="PGBD-like superfamily/PGBD"/>
    <property type="match status" value="1"/>
</dbReference>
<dbReference type="RefSeq" id="WP_111536288.1">
    <property type="nucleotide sequence ID" value="NZ_QKZL01000003.1"/>
</dbReference>
<accession>A0A2W7Q9T3</accession>
<dbReference type="Pfam" id="PF20142">
    <property type="entry name" value="Scaffold"/>
    <property type="match status" value="1"/>
</dbReference>
<dbReference type="Pfam" id="PF03734">
    <property type="entry name" value="YkuD"/>
    <property type="match status" value="1"/>
</dbReference>
<evidence type="ECO:0000313" key="11">
    <source>
        <dbReference type="Proteomes" id="UP000248916"/>
    </source>
</evidence>
<dbReference type="InterPro" id="IPR038063">
    <property type="entry name" value="Transpep_catalytic_dom"/>
</dbReference>
<dbReference type="GO" id="GO:0071555">
    <property type="term" value="P:cell wall organization"/>
    <property type="evidence" value="ECO:0007669"/>
    <property type="project" value="UniProtKB-UniRule"/>
</dbReference>